<accession>Q9G4D6</accession>
<keyword evidence="4" id="KW-0496">Mitochondrion</keyword>
<evidence type="ECO:0000313" key="4">
    <source>
        <dbReference type="EMBL" id="AAG23664.1"/>
    </source>
</evidence>
<dbReference type="InterPro" id="IPR001209">
    <property type="entry name" value="Ribosomal_uS14"/>
</dbReference>
<dbReference type="GO" id="GO:0006412">
    <property type="term" value="P:translation"/>
    <property type="evidence" value="ECO:0007669"/>
    <property type="project" value="InterPro"/>
</dbReference>
<evidence type="ECO:0000256" key="1">
    <source>
        <dbReference type="ARBA" id="ARBA00009083"/>
    </source>
</evidence>
<keyword evidence="2 4" id="KW-0689">Ribosomal protein</keyword>
<dbReference type="Pfam" id="PF00253">
    <property type="entry name" value="Ribosomal_S14"/>
    <property type="match status" value="1"/>
</dbReference>
<dbReference type="InterPro" id="IPR043140">
    <property type="entry name" value="Ribosomal_uS14_sf"/>
</dbReference>
<dbReference type="Gene3D" id="4.10.830.10">
    <property type="entry name" value="30s Ribosomal Protein S14, Chain N"/>
    <property type="match status" value="1"/>
</dbReference>
<proteinExistence type="inferred from homology"/>
<name>Q9G4D6_9STRA</name>
<gene>
    <name evidence="4" type="primary">rps14</name>
</gene>
<dbReference type="GO" id="GO:1990904">
    <property type="term" value="C:ribonucleoprotein complex"/>
    <property type="evidence" value="ECO:0007669"/>
    <property type="project" value="UniProtKB-KW"/>
</dbReference>
<geneLocation type="mitochondrion" evidence="4"/>
<comment type="similarity">
    <text evidence="1">Belongs to the universal ribosomal protein uS14 family.</text>
</comment>
<reference evidence="4" key="1">
    <citation type="submission" date="2000-12" db="EMBL/GenBank/DDBJ databases">
        <title>Phylogenetic relationships of stramenopile algae, based on complete mitochondrial genome sequences.</title>
        <authorList>
            <person name="Burger G."/>
            <person name="Lang B.F."/>
            <person name="Gray W.M.M.W."/>
        </authorList>
    </citation>
    <scope>NUCLEOTIDE SEQUENCE</scope>
</reference>
<dbReference type="EMBL" id="AF288091">
    <property type="protein sequence ID" value="AAG23664.1"/>
    <property type="molecule type" value="Genomic_DNA"/>
</dbReference>
<keyword evidence="3" id="KW-0687">Ribonucleoprotein</keyword>
<evidence type="ECO:0000256" key="2">
    <source>
        <dbReference type="ARBA" id="ARBA00022980"/>
    </source>
</evidence>
<dbReference type="GO" id="GO:0005840">
    <property type="term" value="C:ribosome"/>
    <property type="evidence" value="ECO:0007669"/>
    <property type="project" value="UniProtKB-KW"/>
</dbReference>
<dbReference type="GO" id="GO:0003735">
    <property type="term" value="F:structural constituent of ribosome"/>
    <property type="evidence" value="ECO:0007669"/>
    <property type="project" value="InterPro"/>
</dbReference>
<protein>
    <submittedName>
        <fullName evidence="4">Ribosomal protein S14</fullName>
    </submittedName>
</protein>
<evidence type="ECO:0000256" key="3">
    <source>
        <dbReference type="ARBA" id="ARBA00023274"/>
    </source>
</evidence>
<sequence>MKSLVKKDKFSRIYIKHESILLDSISDNLSQFFIEKKRSINSIQNRCTFNNSSKTVFKRFRMSRYYLRIALLKKQVPFVVKK</sequence>
<dbReference type="SUPFAM" id="SSF57716">
    <property type="entry name" value="Glucocorticoid receptor-like (DNA-binding domain)"/>
    <property type="match status" value="1"/>
</dbReference>
<dbReference type="AlphaFoldDB" id="Q9G4D6"/>
<organism evidence="4">
    <name type="scientific">Thraustochytrium aureum</name>
    <dbReference type="NCBI Taxonomy" id="42467"/>
    <lineage>
        <taxon>Eukaryota</taxon>
        <taxon>Sar</taxon>
        <taxon>Stramenopiles</taxon>
        <taxon>Bigyra</taxon>
        <taxon>Labyrinthulomycetes</taxon>
        <taxon>Thraustochytrida</taxon>
        <taxon>Thraustochytriidae</taxon>
        <taxon>Thraustochytrium</taxon>
    </lineage>
</organism>